<dbReference type="AlphaFoldDB" id="A0A2P2CG07"/>
<accession>A0A2P2CG07</accession>
<proteinExistence type="predicted"/>
<name>A0A2P2CG07_9ZZZZ</name>
<sequence>MLASMLRDLRRPSTRGLVRATSALALVGALSGCAGIGQPQPYDSPGINGLVIPTPTPDPDDFVDVVDNPWLPLVAGATWSYEVTDGGRSIGAIEVEVLDDTTPVTGLDATGVRTTTEVDGDTTRETSFYAQDEDGNVWLVGADTDDAADDDAGAAGWRAGEGGAEAGLAMPAHPRLGDGWLAYAVPGLPEARIRVEDQSQEMVQVLDEAGTTTRTVYEKGTGLVSVVDLDAGWVATRDQSGD</sequence>
<organism evidence="1">
    <name type="scientific">metagenome</name>
    <dbReference type="NCBI Taxonomy" id="256318"/>
    <lineage>
        <taxon>unclassified sequences</taxon>
        <taxon>metagenomes</taxon>
    </lineage>
</organism>
<dbReference type="EMBL" id="CZKB01000017">
    <property type="protein sequence ID" value="CUR60938.1"/>
    <property type="molecule type" value="Genomic_DNA"/>
</dbReference>
<evidence type="ECO:0000313" key="1">
    <source>
        <dbReference type="EMBL" id="CUR60938.1"/>
    </source>
</evidence>
<reference evidence="1" key="1">
    <citation type="submission" date="2015-08" db="EMBL/GenBank/DDBJ databases">
        <authorList>
            <person name="Babu N.S."/>
            <person name="Beckwith C.J."/>
            <person name="Beseler K.G."/>
            <person name="Brison A."/>
            <person name="Carone J.V."/>
            <person name="Caskin T.P."/>
            <person name="Diamond M."/>
            <person name="Durham M.E."/>
            <person name="Foxe J.M."/>
            <person name="Go M."/>
            <person name="Henderson B.A."/>
            <person name="Jones I.B."/>
            <person name="McGettigan J.A."/>
            <person name="Micheletti S.J."/>
            <person name="Nasrallah M.E."/>
            <person name="Ortiz D."/>
            <person name="Piller C.R."/>
            <person name="Privatt S.R."/>
            <person name="Schneider S.L."/>
            <person name="Sharp S."/>
            <person name="Smith T.C."/>
            <person name="Stanton J.D."/>
            <person name="Ullery H.E."/>
            <person name="Wilson R.J."/>
            <person name="Serrano M.G."/>
            <person name="Buck G."/>
            <person name="Lee V."/>
            <person name="Wang Y."/>
            <person name="Carvalho R."/>
            <person name="Voegtly L."/>
            <person name="Shi R."/>
            <person name="Duckworth R."/>
            <person name="Johnson A."/>
            <person name="Loviza R."/>
            <person name="Walstead R."/>
            <person name="Shah Z."/>
            <person name="Kiflezghi M."/>
            <person name="Wade K."/>
            <person name="Ball S.L."/>
            <person name="Bradley K.W."/>
            <person name="Asai D.J."/>
            <person name="Bowman C.A."/>
            <person name="Russell D.A."/>
            <person name="Pope W.H."/>
            <person name="Jacobs-Sera D."/>
            <person name="Hendrix R.W."/>
            <person name="Hatfull G.F."/>
        </authorList>
    </citation>
    <scope>NUCLEOTIDE SEQUENCE</scope>
</reference>
<protein>
    <recommendedName>
        <fullName evidence="2">Lipoprotein</fullName>
    </recommendedName>
</protein>
<dbReference type="PROSITE" id="PS51257">
    <property type="entry name" value="PROKAR_LIPOPROTEIN"/>
    <property type="match status" value="1"/>
</dbReference>
<gene>
    <name evidence="1" type="ORF">NOCA1240071</name>
</gene>
<evidence type="ECO:0008006" key="2">
    <source>
        <dbReference type="Google" id="ProtNLM"/>
    </source>
</evidence>